<dbReference type="PANTHER" id="PTHR34222">
    <property type="entry name" value="GAG_PRE-INTEGRS DOMAIN-CONTAINING PROTEIN"/>
    <property type="match status" value="1"/>
</dbReference>
<gene>
    <name evidence="2" type="ORF">RCOM_0625750</name>
</gene>
<accession>B9SLB3</accession>
<dbReference type="EMBL" id="EQ974016">
    <property type="protein sequence ID" value="EEF35588.1"/>
    <property type="molecule type" value="Genomic_DNA"/>
</dbReference>
<feature type="region of interest" description="Disordered" evidence="1">
    <location>
        <begin position="41"/>
        <end position="60"/>
    </location>
</feature>
<proteinExistence type="predicted"/>
<dbReference type="Proteomes" id="UP000008311">
    <property type="component" value="Unassembled WGS sequence"/>
</dbReference>
<organism evidence="2 3">
    <name type="scientific">Ricinus communis</name>
    <name type="common">Castor bean</name>
    <dbReference type="NCBI Taxonomy" id="3988"/>
    <lineage>
        <taxon>Eukaryota</taxon>
        <taxon>Viridiplantae</taxon>
        <taxon>Streptophyta</taxon>
        <taxon>Embryophyta</taxon>
        <taxon>Tracheophyta</taxon>
        <taxon>Spermatophyta</taxon>
        <taxon>Magnoliopsida</taxon>
        <taxon>eudicotyledons</taxon>
        <taxon>Gunneridae</taxon>
        <taxon>Pentapetalae</taxon>
        <taxon>rosids</taxon>
        <taxon>fabids</taxon>
        <taxon>Malpighiales</taxon>
        <taxon>Euphorbiaceae</taxon>
        <taxon>Acalyphoideae</taxon>
        <taxon>Acalypheae</taxon>
        <taxon>Ricinus</taxon>
    </lineage>
</organism>
<dbReference type="PANTHER" id="PTHR34222:SF99">
    <property type="entry name" value="PROTEIN, PUTATIVE-RELATED"/>
    <property type="match status" value="1"/>
</dbReference>
<evidence type="ECO:0000256" key="1">
    <source>
        <dbReference type="SAM" id="MobiDB-lite"/>
    </source>
</evidence>
<evidence type="ECO:0000313" key="2">
    <source>
        <dbReference type="EMBL" id="EEF35588.1"/>
    </source>
</evidence>
<sequence length="142" mass="16179">MDPLPTINKAYSMIQKVEKQRQVNMTSIESSNGVALFMKQGNNQSYRKDGNKKIAGRGGSKKNVYNKDTYFKLHRYPNWYNDLKEHRSAEKTHLTNAMDTPFDKDQENSIDKGADMNDLAGIIQQEIAKYMTSNKVGGINQV</sequence>
<reference evidence="3" key="1">
    <citation type="journal article" date="2010" name="Nat. Biotechnol.">
        <title>Draft genome sequence of the oilseed species Ricinus communis.</title>
        <authorList>
            <person name="Chan A.P."/>
            <person name="Crabtree J."/>
            <person name="Zhao Q."/>
            <person name="Lorenzi H."/>
            <person name="Orvis J."/>
            <person name="Puiu D."/>
            <person name="Melake-Berhan A."/>
            <person name="Jones K.M."/>
            <person name="Redman J."/>
            <person name="Chen G."/>
            <person name="Cahoon E.B."/>
            <person name="Gedil M."/>
            <person name="Stanke M."/>
            <person name="Haas B.J."/>
            <person name="Wortman J.R."/>
            <person name="Fraser-Liggett C.M."/>
            <person name="Ravel J."/>
            <person name="Rabinowicz P.D."/>
        </authorList>
    </citation>
    <scope>NUCLEOTIDE SEQUENCE [LARGE SCALE GENOMIC DNA]</scope>
    <source>
        <strain evidence="3">cv. Hale</strain>
    </source>
</reference>
<dbReference type="eggNOG" id="KOG0017">
    <property type="taxonomic scope" value="Eukaryota"/>
</dbReference>
<protein>
    <submittedName>
        <fullName evidence="2">Uncharacterized protein</fullName>
    </submittedName>
</protein>
<keyword evidence="3" id="KW-1185">Reference proteome</keyword>
<name>B9SLB3_RICCO</name>
<dbReference type="AlphaFoldDB" id="B9SLB3"/>
<dbReference type="InParanoid" id="B9SLB3"/>
<evidence type="ECO:0000313" key="3">
    <source>
        <dbReference type="Proteomes" id="UP000008311"/>
    </source>
</evidence>